<evidence type="ECO:0000256" key="2">
    <source>
        <dbReference type="ARBA" id="ARBA00022516"/>
    </source>
</evidence>
<keyword evidence="8" id="KW-1185">Reference proteome</keyword>
<evidence type="ECO:0000256" key="3">
    <source>
        <dbReference type="ARBA" id="ARBA00022679"/>
    </source>
</evidence>
<evidence type="ECO:0000313" key="7">
    <source>
        <dbReference type="EMBL" id="MEN3068236.1"/>
    </source>
</evidence>
<comment type="pathway">
    <text evidence="1">Lipid metabolism.</text>
</comment>
<evidence type="ECO:0000313" key="8">
    <source>
        <dbReference type="Proteomes" id="UP001410394"/>
    </source>
</evidence>
<dbReference type="GO" id="GO:0016746">
    <property type="term" value="F:acyltransferase activity"/>
    <property type="evidence" value="ECO:0007669"/>
    <property type="project" value="UniProtKB-KW"/>
</dbReference>
<sequence length="260" mass="29063">MSALSRCAVEIRAAWRLLRLFVHLVLGVLRVRLIFPLLSASRREHHKQAWSAAMIRMLGVRLQQDALPLPQRCVVVCNHISWLDIFVINALVQTWFVSKDDVRHWPLIGWLVDATGTIFIDRTRRSAAAQTLQALQAKLQTEQARVTFFPEGTTTDGSKLLPFSAALFEAARHGETPVAALSLRYLDPQGQPSRAPAYDGDISFVDCLLAIVRSPRIEVSLELAALLPAGLERREYALQSRQQIARALGQPDGQLVETQD</sequence>
<dbReference type="Pfam" id="PF01553">
    <property type="entry name" value="Acyltransferase"/>
    <property type="match status" value="1"/>
</dbReference>
<dbReference type="RefSeq" id="WP_345919006.1">
    <property type="nucleotide sequence ID" value="NZ_JBDIVE010000003.1"/>
</dbReference>
<dbReference type="InterPro" id="IPR002123">
    <property type="entry name" value="Plipid/glycerol_acylTrfase"/>
</dbReference>
<comment type="caution">
    <text evidence="7">The sequence shown here is derived from an EMBL/GenBank/DDBJ whole genome shotgun (WGS) entry which is preliminary data.</text>
</comment>
<feature type="domain" description="Phospholipid/glycerol acyltransferase" evidence="6">
    <location>
        <begin position="73"/>
        <end position="186"/>
    </location>
</feature>
<keyword evidence="5 7" id="KW-0012">Acyltransferase</keyword>
<dbReference type="Proteomes" id="UP001410394">
    <property type="component" value="Unassembled WGS sequence"/>
</dbReference>
<dbReference type="SMART" id="SM00563">
    <property type="entry name" value="PlsC"/>
    <property type="match status" value="1"/>
</dbReference>
<evidence type="ECO:0000256" key="4">
    <source>
        <dbReference type="ARBA" id="ARBA00023098"/>
    </source>
</evidence>
<organism evidence="7 8">
    <name type="scientific">Uliginosibacterium sediminicola</name>
    <dbReference type="NCBI Taxonomy" id="2024550"/>
    <lineage>
        <taxon>Bacteria</taxon>
        <taxon>Pseudomonadati</taxon>
        <taxon>Pseudomonadota</taxon>
        <taxon>Betaproteobacteria</taxon>
        <taxon>Rhodocyclales</taxon>
        <taxon>Zoogloeaceae</taxon>
        <taxon>Uliginosibacterium</taxon>
    </lineage>
</organism>
<keyword evidence="2" id="KW-0444">Lipid biosynthesis</keyword>
<dbReference type="SUPFAM" id="SSF69593">
    <property type="entry name" value="Glycerol-3-phosphate (1)-acyltransferase"/>
    <property type="match status" value="1"/>
</dbReference>
<keyword evidence="4" id="KW-0443">Lipid metabolism</keyword>
<accession>A0ABU9YX05</accession>
<dbReference type="PANTHER" id="PTHR10434:SF64">
    <property type="entry name" value="1-ACYL-SN-GLYCEROL-3-PHOSPHATE ACYLTRANSFERASE-RELATED"/>
    <property type="match status" value="1"/>
</dbReference>
<dbReference type="CDD" id="cd07989">
    <property type="entry name" value="LPLAT_AGPAT-like"/>
    <property type="match status" value="1"/>
</dbReference>
<keyword evidence="3" id="KW-0808">Transferase</keyword>
<dbReference type="EMBL" id="JBDIVE010000003">
    <property type="protein sequence ID" value="MEN3068236.1"/>
    <property type="molecule type" value="Genomic_DNA"/>
</dbReference>
<dbReference type="PANTHER" id="PTHR10434">
    <property type="entry name" value="1-ACYL-SN-GLYCEROL-3-PHOSPHATE ACYLTRANSFERASE"/>
    <property type="match status" value="1"/>
</dbReference>
<gene>
    <name evidence="7" type="ORF">ABDB84_07070</name>
</gene>
<evidence type="ECO:0000256" key="1">
    <source>
        <dbReference type="ARBA" id="ARBA00005189"/>
    </source>
</evidence>
<reference evidence="7 8" key="1">
    <citation type="journal article" date="2018" name="Int. J. Syst. Evol. Microbiol.">
        <title>Uliginosibacterium sediminicola sp. nov., isolated from freshwater sediment.</title>
        <authorList>
            <person name="Hwang W.M."/>
            <person name="Kim S.M."/>
            <person name="Kang K."/>
            <person name="Ahn T.Y."/>
        </authorList>
    </citation>
    <scope>NUCLEOTIDE SEQUENCE [LARGE SCALE GENOMIC DNA]</scope>
    <source>
        <strain evidence="7 8">M1-21</strain>
    </source>
</reference>
<proteinExistence type="predicted"/>
<evidence type="ECO:0000256" key="5">
    <source>
        <dbReference type="ARBA" id="ARBA00023315"/>
    </source>
</evidence>
<protein>
    <submittedName>
        <fullName evidence="7">Lysophospholipid acyltransferase family protein</fullName>
    </submittedName>
</protein>
<name>A0ABU9YX05_9RHOO</name>
<evidence type="ECO:0000259" key="6">
    <source>
        <dbReference type="SMART" id="SM00563"/>
    </source>
</evidence>